<dbReference type="Gene3D" id="1.25.40.10">
    <property type="entry name" value="Tetratricopeptide repeat domain"/>
    <property type="match status" value="1"/>
</dbReference>
<evidence type="ECO:0000256" key="2">
    <source>
        <dbReference type="ARBA" id="ARBA00022803"/>
    </source>
</evidence>
<dbReference type="SUPFAM" id="SSF48452">
    <property type="entry name" value="TPR-like"/>
    <property type="match status" value="1"/>
</dbReference>
<evidence type="ECO:0000256" key="3">
    <source>
        <dbReference type="PROSITE-ProRule" id="PRU00339"/>
    </source>
</evidence>
<dbReference type="PANTHER" id="PTHR46423">
    <property type="entry name" value="RNA POLYMERASE II-ASSOCIATED PROTEIN 3"/>
    <property type="match status" value="1"/>
</dbReference>
<feature type="repeat" description="TPR" evidence="3">
    <location>
        <begin position="89"/>
        <end position="122"/>
    </location>
</feature>
<dbReference type="OrthoDB" id="1525165at2"/>
<feature type="repeat" description="TPR" evidence="3">
    <location>
        <begin position="160"/>
        <end position="193"/>
    </location>
</feature>
<organism evidence="5 6">
    <name type="scientific">Ilyomonas limi</name>
    <dbReference type="NCBI Taxonomy" id="2575867"/>
    <lineage>
        <taxon>Bacteria</taxon>
        <taxon>Pseudomonadati</taxon>
        <taxon>Bacteroidota</taxon>
        <taxon>Chitinophagia</taxon>
        <taxon>Chitinophagales</taxon>
        <taxon>Chitinophagaceae</taxon>
        <taxon>Ilyomonas</taxon>
    </lineage>
</organism>
<accession>A0A4U3L8U7</accession>
<dbReference type="InterPro" id="IPR011990">
    <property type="entry name" value="TPR-like_helical_dom_sf"/>
</dbReference>
<dbReference type="InterPro" id="IPR013105">
    <property type="entry name" value="TPR_2"/>
</dbReference>
<keyword evidence="1" id="KW-0677">Repeat</keyword>
<keyword evidence="2 3" id="KW-0802">TPR repeat</keyword>
<feature type="compositionally biased region" description="Basic and acidic residues" evidence="4">
    <location>
        <begin position="236"/>
        <end position="258"/>
    </location>
</feature>
<keyword evidence="6" id="KW-1185">Reference proteome</keyword>
<dbReference type="InterPro" id="IPR019734">
    <property type="entry name" value="TPR_rpt"/>
</dbReference>
<protein>
    <submittedName>
        <fullName evidence="5">Tetratricopeptide repeat protein</fullName>
    </submittedName>
</protein>
<dbReference type="Proteomes" id="UP000305848">
    <property type="component" value="Unassembled WGS sequence"/>
</dbReference>
<feature type="compositionally biased region" description="Low complexity" evidence="4">
    <location>
        <begin position="210"/>
        <end position="232"/>
    </location>
</feature>
<proteinExistence type="predicted"/>
<dbReference type="Pfam" id="PF13414">
    <property type="entry name" value="TPR_11"/>
    <property type="match status" value="1"/>
</dbReference>
<feature type="repeat" description="TPR" evidence="3">
    <location>
        <begin position="123"/>
        <end position="156"/>
    </location>
</feature>
<dbReference type="Pfam" id="PF07719">
    <property type="entry name" value="TPR_2"/>
    <property type="match status" value="1"/>
</dbReference>
<evidence type="ECO:0000313" key="6">
    <source>
        <dbReference type="Proteomes" id="UP000305848"/>
    </source>
</evidence>
<feature type="compositionally biased region" description="Low complexity" evidence="4">
    <location>
        <begin position="259"/>
        <end position="275"/>
    </location>
</feature>
<comment type="caution">
    <text evidence="5">The sequence shown here is derived from an EMBL/GenBank/DDBJ whole genome shotgun (WGS) entry which is preliminary data.</text>
</comment>
<dbReference type="GO" id="GO:0101031">
    <property type="term" value="C:protein folding chaperone complex"/>
    <property type="evidence" value="ECO:0007669"/>
    <property type="project" value="TreeGrafter"/>
</dbReference>
<dbReference type="EMBL" id="SZQL01000001">
    <property type="protein sequence ID" value="TKK71698.1"/>
    <property type="molecule type" value="Genomic_DNA"/>
</dbReference>
<name>A0A4U3L8U7_9BACT</name>
<evidence type="ECO:0000313" key="5">
    <source>
        <dbReference type="EMBL" id="TKK71698.1"/>
    </source>
</evidence>
<reference evidence="5 6" key="1">
    <citation type="submission" date="2019-05" db="EMBL/GenBank/DDBJ databases">
        <title>Panacibacter sp. strain 17mud1-8 Genome sequencing and assembly.</title>
        <authorList>
            <person name="Chhetri G."/>
        </authorList>
    </citation>
    <scope>NUCLEOTIDE SEQUENCE [LARGE SCALE GENOMIC DNA]</scope>
    <source>
        <strain evidence="5 6">17mud1-8</strain>
    </source>
</reference>
<sequence>METNESKVASHKRQALSFELCAGSSEEKTVSCKLQAASNRGRVVSYKTLATVLQLHILRSLLKARSPKLTGCSLLLIVCSFSSSFAQQNNKIIQQGNEAYKNGNYNAAIKDYSRALETDKKNTTAWFNMGNALQKTMNSEDAAKSYDEAINNATDDDLRSKAYYNKALAMLQQKKLQSAINALKQSLRLTPEDNDARENLQKALNEQKKQQQQQQQQNQKQNNTQQQQQQKQKQQKMMDKRMMEQKFQELRNQEKEIQKQLQQQKASTQQQEKDW</sequence>
<evidence type="ECO:0000256" key="4">
    <source>
        <dbReference type="SAM" id="MobiDB-lite"/>
    </source>
</evidence>
<feature type="region of interest" description="Disordered" evidence="4">
    <location>
        <begin position="204"/>
        <end position="275"/>
    </location>
</feature>
<dbReference type="InterPro" id="IPR051966">
    <property type="entry name" value="RPAP3"/>
</dbReference>
<dbReference type="AlphaFoldDB" id="A0A4U3L8U7"/>
<evidence type="ECO:0000256" key="1">
    <source>
        <dbReference type="ARBA" id="ARBA00022737"/>
    </source>
</evidence>
<dbReference type="PANTHER" id="PTHR46423:SF1">
    <property type="entry name" value="RNA POLYMERASE II-ASSOCIATED PROTEIN 3"/>
    <property type="match status" value="1"/>
</dbReference>
<dbReference type="SMART" id="SM00028">
    <property type="entry name" value="TPR"/>
    <property type="match status" value="3"/>
</dbReference>
<gene>
    <name evidence="5" type="ORF">FC093_01360</name>
</gene>
<dbReference type="PROSITE" id="PS50005">
    <property type="entry name" value="TPR"/>
    <property type="match status" value="3"/>
</dbReference>